<name>A0ABQ1GJF4_9GAMM</name>
<gene>
    <name evidence="5" type="ORF">GCM10011328_19890</name>
</gene>
<dbReference type="PANTHER" id="PTHR11076:SF34">
    <property type="entry name" value="PROTEIN UMUC"/>
    <property type="match status" value="1"/>
</dbReference>
<dbReference type="InterPro" id="IPR050116">
    <property type="entry name" value="DNA_polymerase-Y"/>
</dbReference>
<reference evidence="6" key="1">
    <citation type="journal article" date="2019" name="Int. J. Syst. Evol. Microbiol.">
        <title>The Global Catalogue of Microorganisms (GCM) 10K type strain sequencing project: providing services to taxonomists for standard genome sequencing and annotation.</title>
        <authorList>
            <consortium name="The Broad Institute Genomics Platform"/>
            <consortium name="The Broad Institute Genome Sequencing Center for Infectious Disease"/>
            <person name="Wu L."/>
            <person name="Ma J."/>
        </authorList>
    </citation>
    <scope>NUCLEOTIDE SEQUENCE [LARGE SCALE GENOMIC DNA]</scope>
    <source>
        <strain evidence="6">CGMCC 1.12806</strain>
    </source>
</reference>
<organism evidence="5 6">
    <name type="scientific">Hafnia psychrotolerans</name>
    <dbReference type="NCBI Taxonomy" id="1477018"/>
    <lineage>
        <taxon>Bacteria</taxon>
        <taxon>Pseudomonadati</taxon>
        <taxon>Pseudomonadota</taxon>
        <taxon>Gammaproteobacteria</taxon>
        <taxon>Enterobacterales</taxon>
        <taxon>Hafniaceae</taxon>
        <taxon>Hafnia</taxon>
    </lineage>
</organism>
<keyword evidence="2" id="KW-0234">DNA repair</keyword>
<dbReference type="InterPro" id="IPR036775">
    <property type="entry name" value="DNA_pol_Y-fam_lit_finger_sf"/>
</dbReference>
<evidence type="ECO:0000313" key="5">
    <source>
        <dbReference type="EMBL" id="GGA44785.1"/>
    </source>
</evidence>
<feature type="domain" description="DUF4113" evidence="4">
    <location>
        <begin position="196"/>
        <end position="245"/>
    </location>
</feature>
<dbReference type="Gene3D" id="1.10.150.20">
    <property type="entry name" value="5' to 3' exonuclease, C-terminal subdomain"/>
    <property type="match status" value="1"/>
</dbReference>
<dbReference type="Gene3D" id="3.30.1490.100">
    <property type="entry name" value="DNA polymerase, Y-family, little finger domain"/>
    <property type="match status" value="1"/>
</dbReference>
<keyword evidence="6" id="KW-1185">Reference proteome</keyword>
<dbReference type="InterPro" id="IPR025188">
    <property type="entry name" value="DUF4113"/>
</dbReference>
<evidence type="ECO:0000313" key="6">
    <source>
        <dbReference type="Proteomes" id="UP000627464"/>
    </source>
</evidence>
<dbReference type="InterPro" id="IPR043502">
    <property type="entry name" value="DNA/RNA_pol_sf"/>
</dbReference>
<dbReference type="NCBIfam" id="NF002955">
    <property type="entry name" value="PRK03609.1"/>
    <property type="match status" value="1"/>
</dbReference>
<evidence type="ECO:0008006" key="7">
    <source>
        <dbReference type="Google" id="ProtNLM"/>
    </source>
</evidence>
<proteinExistence type="predicted"/>
<comment type="caution">
    <text evidence="5">The sequence shown here is derived from an EMBL/GenBank/DDBJ whole genome shotgun (WGS) entry which is preliminary data.</text>
</comment>
<dbReference type="Proteomes" id="UP000627464">
    <property type="component" value="Unassembled WGS sequence"/>
</dbReference>
<feature type="domain" description="DNA polymerase Y-family little finger" evidence="3">
    <location>
        <begin position="69"/>
        <end position="185"/>
    </location>
</feature>
<dbReference type="InterPro" id="IPR017961">
    <property type="entry name" value="DNA_pol_Y-fam_little_finger"/>
</dbReference>
<evidence type="ECO:0000259" key="3">
    <source>
        <dbReference type="Pfam" id="PF11799"/>
    </source>
</evidence>
<evidence type="ECO:0000256" key="2">
    <source>
        <dbReference type="ARBA" id="ARBA00023204"/>
    </source>
</evidence>
<sequence length="247" mass="27982">MALVDVGEVWGVGRRISKKLHDMGIKTALQLAETPTPLIRKHFNIVLERTVRELRGEPCLELEEFAPAKQQIVCSRLFGDRVTEYDMMCEAICSHAVRAAEKLRGEHQFCRHISAFVKTSTFDVNEVYYGKTASTMLQIPTQDSRDIVAAATKCLDAIWQDGHRFQKCGVILGDFYSQGVAQLGLFDEYKPRSNSEQLMAVLDGINHSGKGRVWFAGQGIQKSWEMKRQMLSTAYTTRFSDLMRVKV</sequence>
<dbReference type="Pfam" id="PF13438">
    <property type="entry name" value="DUF4113"/>
    <property type="match status" value="1"/>
</dbReference>
<evidence type="ECO:0000256" key="1">
    <source>
        <dbReference type="ARBA" id="ARBA00022763"/>
    </source>
</evidence>
<protein>
    <recommendedName>
        <fullName evidence="7">DNA polymerase V subunit UmuC</fullName>
    </recommendedName>
</protein>
<dbReference type="SUPFAM" id="SSF56672">
    <property type="entry name" value="DNA/RNA polymerases"/>
    <property type="match status" value="1"/>
</dbReference>
<dbReference type="EMBL" id="BMFZ01000004">
    <property type="protein sequence ID" value="GGA44785.1"/>
    <property type="molecule type" value="Genomic_DNA"/>
</dbReference>
<dbReference type="SUPFAM" id="SSF100879">
    <property type="entry name" value="Lesion bypass DNA polymerase (Y-family), little finger domain"/>
    <property type="match status" value="1"/>
</dbReference>
<dbReference type="PANTHER" id="PTHR11076">
    <property type="entry name" value="DNA REPAIR POLYMERASE UMUC / TRANSFERASE FAMILY MEMBER"/>
    <property type="match status" value="1"/>
</dbReference>
<dbReference type="Pfam" id="PF11799">
    <property type="entry name" value="IMS_C"/>
    <property type="match status" value="1"/>
</dbReference>
<evidence type="ECO:0000259" key="4">
    <source>
        <dbReference type="Pfam" id="PF13438"/>
    </source>
</evidence>
<keyword evidence="1" id="KW-0227">DNA damage</keyword>
<accession>A0ABQ1GJF4</accession>